<reference evidence="4" key="2">
    <citation type="submission" date="2025-08" db="UniProtKB">
        <authorList>
            <consortium name="Ensembl"/>
        </authorList>
    </citation>
    <scope>IDENTIFICATION</scope>
</reference>
<dbReference type="InterPro" id="IPR048945">
    <property type="entry name" value="RASSF8/10_RA"/>
</dbReference>
<feature type="domain" description="Ras association" evidence="3">
    <location>
        <begin position="2"/>
        <end position="79"/>
    </location>
</feature>
<proteinExistence type="predicted"/>
<feature type="region of interest" description="Disordered" evidence="2">
    <location>
        <begin position="290"/>
        <end position="325"/>
    </location>
</feature>
<dbReference type="SUPFAM" id="SSF54236">
    <property type="entry name" value="Ubiquitin-like"/>
    <property type="match status" value="1"/>
</dbReference>
<dbReference type="Ensembl" id="ENSEEET00000059299.1">
    <property type="protein sequence ID" value="ENSEEEP00000055214.1"/>
    <property type="gene ID" value="ENSEEEG00000028218.1"/>
</dbReference>
<dbReference type="Proteomes" id="UP000314983">
    <property type="component" value="Chromosome 23"/>
</dbReference>
<sequence length="392" mass="44042">MEVKVYVEGIQRIVCGVTDKTTCEEIVIALAQATGRTGRYTLREKVKEYERNVTPGERLLESLTKYGQQAREVQLTLQHLGPSLGEGTNEPLAPLRRGAGLHRQSLPLLSCLRLHPEPLPEELKKPKRKSLTLMEEAWGWLENLGRVGRQISRLGKCGKETLEYEVVGRNVGAEQSDGSFEAVRGEEAELRRIIIQQQACLRELELKIDSSDEQSRLLELQQAERWSAERIPLLSEEEEEQLEFWLNELKAEGDYEKDLQTEFLQLKEKVAECKNKLEEYKAKLLHADGTSSSVQTVQSEEVESTSGSAMEEKTVADSPGGGSKERAAITTVDSKLPCVLESANQIESQPSGPSELREWWSRWAQAQKPTQGSTPKTVHRSELTIHLGSTRV</sequence>
<name>A0AAY5EF78_ELEEL</name>
<dbReference type="Pfam" id="PF21712">
    <property type="entry name" value="RASSF8-10_RA"/>
    <property type="match status" value="1"/>
</dbReference>
<feature type="compositionally biased region" description="Low complexity" evidence="2">
    <location>
        <begin position="290"/>
        <end position="308"/>
    </location>
</feature>
<keyword evidence="5" id="KW-1185">Reference proteome</keyword>
<keyword evidence="1" id="KW-0175">Coiled coil</keyword>
<reference evidence="4 5" key="1">
    <citation type="submission" date="2020-05" db="EMBL/GenBank/DDBJ databases">
        <title>Electrophorus electricus (electric eel) genome, fEleEle1, primary haplotype.</title>
        <authorList>
            <person name="Myers G."/>
            <person name="Meyer A."/>
            <person name="Fedrigo O."/>
            <person name="Formenti G."/>
            <person name="Rhie A."/>
            <person name="Tracey A."/>
            <person name="Sims Y."/>
            <person name="Jarvis E.D."/>
        </authorList>
    </citation>
    <scope>NUCLEOTIDE SEQUENCE [LARGE SCALE GENOMIC DNA]</scope>
</reference>
<protein>
    <recommendedName>
        <fullName evidence="3">Ras association domain-containing protein</fullName>
    </recommendedName>
</protein>
<gene>
    <name evidence="4" type="primary">rassf11</name>
</gene>
<evidence type="ECO:0000259" key="3">
    <source>
        <dbReference type="Pfam" id="PF21712"/>
    </source>
</evidence>
<feature type="coiled-coil region" evidence="1">
    <location>
        <begin position="256"/>
        <end position="283"/>
    </location>
</feature>
<accession>A0AAY5EF78</accession>
<dbReference type="GeneTree" id="ENSGT00950000182839"/>
<dbReference type="AlphaFoldDB" id="A0AAY5EF78"/>
<evidence type="ECO:0000256" key="2">
    <source>
        <dbReference type="SAM" id="MobiDB-lite"/>
    </source>
</evidence>
<dbReference type="PANTHER" id="PTHR15286:SF16">
    <property type="entry name" value="RAS ASSOCIATION DOMAIN-CONTAINING PROTEIN 8"/>
    <property type="match status" value="1"/>
</dbReference>
<reference evidence="4" key="3">
    <citation type="submission" date="2025-09" db="UniProtKB">
        <authorList>
            <consortium name="Ensembl"/>
        </authorList>
    </citation>
    <scope>IDENTIFICATION</scope>
</reference>
<dbReference type="PANTHER" id="PTHR15286">
    <property type="entry name" value="RAS-ASSOCIATING DOMAIN CONTAINING PROTEIN"/>
    <property type="match status" value="1"/>
</dbReference>
<evidence type="ECO:0000313" key="4">
    <source>
        <dbReference type="Ensembl" id="ENSEEEP00000055214.1"/>
    </source>
</evidence>
<feature type="compositionally biased region" description="Polar residues" evidence="2">
    <location>
        <begin position="367"/>
        <end position="376"/>
    </location>
</feature>
<dbReference type="InterPro" id="IPR029071">
    <property type="entry name" value="Ubiquitin-like_domsf"/>
</dbReference>
<dbReference type="InterPro" id="IPR033593">
    <property type="entry name" value="N-RASSF"/>
</dbReference>
<evidence type="ECO:0000256" key="1">
    <source>
        <dbReference type="SAM" id="Coils"/>
    </source>
</evidence>
<evidence type="ECO:0000313" key="5">
    <source>
        <dbReference type="Proteomes" id="UP000314983"/>
    </source>
</evidence>
<feature type="region of interest" description="Disordered" evidence="2">
    <location>
        <begin position="344"/>
        <end position="392"/>
    </location>
</feature>
<organism evidence="4 5">
    <name type="scientific">Electrophorus electricus</name>
    <name type="common">Electric eel</name>
    <name type="synonym">Gymnotus electricus</name>
    <dbReference type="NCBI Taxonomy" id="8005"/>
    <lineage>
        <taxon>Eukaryota</taxon>
        <taxon>Metazoa</taxon>
        <taxon>Chordata</taxon>
        <taxon>Craniata</taxon>
        <taxon>Vertebrata</taxon>
        <taxon>Euteleostomi</taxon>
        <taxon>Actinopterygii</taxon>
        <taxon>Neopterygii</taxon>
        <taxon>Teleostei</taxon>
        <taxon>Ostariophysi</taxon>
        <taxon>Gymnotiformes</taxon>
        <taxon>Gymnotoidei</taxon>
        <taxon>Gymnotidae</taxon>
        <taxon>Electrophorus</taxon>
    </lineage>
</organism>
<dbReference type="Gene3D" id="3.10.20.90">
    <property type="entry name" value="Phosphatidylinositol 3-kinase Catalytic Subunit, Chain A, domain 1"/>
    <property type="match status" value="1"/>
</dbReference>